<comment type="similarity">
    <text evidence="1">Belongs to the transferase hexapeptide repeat family.</text>
</comment>
<evidence type="ECO:0000256" key="1">
    <source>
        <dbReference type="ARBA" id="ARBA00007274"/>
    </source>
</evidence>
<dbReference type="AlphaFoldDB" id="A0A656K4K3"/>
<dbReference type="NCBIfam" id="NF041874">
    <property type="entry name" value="EPS_EpsC"/>
    <property type="match status" value="1"/>
</dbReference>
<dbReference type="FunFam" id="2.160.10.10:FF:000007">
    <property type="entry name" value="Serine acetyltransferase"/>
    <property type="match status" value="1"/>
</dbReference>
<organism evidence="7 8">
    <name type="scientific">Pseudomonas syringae pv. actinidiae ICMP 19096</name>
    <dbReference type="NCBI Taxonomy" id="1194405"/>
    <lineage>
        <taxon>Bacteria</taxon>
        <taxon>Pseudomonadati</taxon>
        <taxon>Pseudomonadota</taxon>
        <taxon>Gammaproteobacteria</taxon>
        <taxon>Pseudomonadales</taxon>
        <taxon>Pseudomonadaceae</taxon>
        <taxon>Pseudomonas</taxon>
        <taxon>Pseudomonas syringae</taxon>
    </lineage>
</organism>
<feature type="non-terminal residue" evidence="7">
    <location>
        <position position="141"/>
    </location>
</feature>
<sequence length="141" mass="15103">HRAPAARNAFEVLPCSPGMHAIWLHRFAHVLWRNGWKWLARVVSSFGRWMTGIEIHPGARIGRRFFIDHGMGIVIGETAEIGNDVTLYQGVTLGGTSWNAGKRHPTLEDGVVVGAGAKVLGPFTVGAGAKIGSNAVVTKAV</sequence>
<dbReference type="PIRSF" id="PIRSF000441">
    <property type="entry name" value="CysE"/>
    <property type="match status" value="1"/>
</dbReference>
<evidence type="ECO:0000313" key="8">
    <source>
        <dbReference type="Proteomes" id="UP000018849"/>
    </source>
</evidence>
<dbReference type="Gene3D" id="2.160.10.10">
    <property type="entry name" value="Hexapeptide repeat proteins"/>
    <property type="match status" value="1"/>
</dbReference>
<evidence type="ECO:0000256" key="6">
    <source>
        <dbReference type="ARBA" id="ARBA00049486"/>
    </source>
</evidence>
<feature type="non-terminal residue" evidence="7">
    <location>
        <position position="1"/>
    </location>
</feature>
<dbReference type="EMBL" id="AOKF01000124">
    <property type="protein sequence ID" value="EPN69765.1"/>
    <property type="molecule type" value="Genomic_DNA"/>
</dbReference>
<dbReference type="CDD" id="cd03354">
    <property type="entry name" value="LbH_SAT"/>
    <property type="match status" value="1"/>
</dbReference>
<reference evidence="7 8" key="1">
    <citation type="journal article" date="2013" name="PLoS Pathog.">
        <title>Genomic analysis of the Kiwifruit pathogen Pseudomonas syringae pv. actinidiae provides insight into the origins of an emergent plant disease.</title>
        <authorList>
            <person name="McCann H.C."/>
            <person name="Rikkerink E.H."/>
            <person name="Bertels F."/>
            <person name="Fiers M."/>
            <person name="Lu A."/>
            <person name="Rees-George J."/>
            <person name="Andersen M.T."/>
            <person name="Gleave A.P."/>
            <person name="Haubold B."/>
            <person name="Wohlers M.W."/>
            <person name="Guttman D.S."/>
            <person name="Wang P.W."/>
            <person name="Straub C."/>
            <person name="Vanneste J.L."/>
            <person name="Rainey P.B."/>
            <person name="Templeton M.D."/>
        </authorList>
    </citation>
    <scope>NUCLEOTIDE SEQUENCE [LARGE SCALE GENOMIC DNA]</scope>
    <source>
        <strain evidence="7 8">ICMP 19096</strain>
    </source>
</reference>
<dbReference type="InterPro" id="IPR042122">
    <property type="entry name" value="Ser_AcTrfase_N_sf"/>
</dbReference>
<dbReference type="GO" id="GO:0006535">
    <property type="term" value="P:cysteine biosynthetic process from serine"/>
    <property type="evidence" value="ECO:0007669"/>
    <property type="project" value="InterPro"/>
</dbReference>
<dbReference type="Gene3D" id="1.10.3130.10">
    <property type="entry name" value="serine acetyltransferase, domain 1"/>
    <property type="match status" value="1"/>
</dbReference>
<dbReference type="InterPro" id="IPR045304">
    <property type="entry name" value="LbH_SAT"/>
</dbReference>
<dbReference type="SUPFAM" id="SSF51161">
    <property type="entry name" value="Trimeric LpxA-like enzymes"/>
    <property type="match status" value="1"/>
</dbReference>
<evidence type="ECO:0000256" key="4">
    <source>
        <dbReference type="ARBA" id="ARBA00022679"/>
    </source>
</evidence>
<accession>A0A656K4K3</accession>
<dbReference type="NCBIfam" id="TIGR01172">
    <property type="entry name" value="cysE"/>
    <property type="match status" value="1"/>
</dbReference>
<keyword evidence="5" id="KW-0012">Acyltransferase</keyword>
<evidence type="ECO:0000256" key="2">
    <source>
        <dbReference type="ARBA" id="ARBA00013266"/>
    </source>
</evidence>
<dbReference type="GO" id="GO:0009001">
    <property type="term" value="F:serine O-acetyltransferase activity"/>
    <property type="evidence" value="ECO:0007669"/>
    <property type="project" value="UniProtKB-EC"/>
</dbReference>
<evidence type="ECO:0000256" key="5">
    <source>
        <dbReference type="ARBA" id="ARBA00023315"/>
    </source>
</evidence>
<dbReference type="EC" id="2.3.1.30" evidence="2"/>
<proteinExistence type="inferred from homology"/>
<dbReference type="InterPro" id="IPR001451">
    <property type="entry name" value="Hexapep"/>
</dbReference>
<gene>
    <name evidence="7" type="ORF">A245_01656</name>
</gene>
<dbReference type="Proteomes" id="UP000018849">
    <property type="component" value="Unassembled WGS sequence"/>
</dbReference>
<name>A0A656K4K3_PSESF</name>
<evidence type="ECO:0000313" key="7">
    <source>
        <dbReference type="EMBL" id="EPN69765.1"/>
    </source>
</evidence>
<keyword evidence="3" id="KW-0028">Amino-acid biosynthesis</keyword>
<dbReference type="GO" id="GO:0005737">
    <property type="term" value="C:cytoplasm"/>
    <property type="evidence" value="ECO:0007669"/>
    <property type="project" value="InterPro"/>
</dbReference>
<dbReference type="InterPro" id="IPR005881">
    <property type="entry name" value="Ser_O-AcTrfase"/>
</dbReference>
<dbReference type="Pfam" id="PF00132">
    <property type="entry name" value="Hexapep"/>
    <property type="match status" value="1"/>
</dbReference>
<dbReference type="PANTHER" id="PTHR42811">
    <property type="entry name" value="SERINE ACETYLTRANSFERASE"/>
    <property type="match status" value="1"/>
</dbReference>
<dbReference type="InterPro" id="IPR053376">
    <property type="entry name" value="Serine_acetyltransferase"/>
</dbReference>
<comment type="caution">
    <text evidence="7">The sequence shown here is derived from an EMBL/GenBank/DDBJ whole genome shotgun (WGS) entry which is preliminary data.</text>
</comment>
<evidence type="ECO:0000256" key="3">
    <source>
        <dbReference type="ARBA" id="ARBA00022605"/>
    </source>
</evidence>
<dbReference type="InterPro" id="IPR011004">
    <property type="entry name" value="Trimer_LpxA-like_sf"/>
</dbReference>
<protein>
    <recommendedName>
        <fullName evidence="2">serine O-acetyltransferase</fullName>
        <ecNumber evidence="2">2.3.1.30</ecNumber>
    </recommendedName>
</protein>
<keyword evidence="4 7" id="KW-0808">Transferase</keyword>
<comment type="catalytic activity">
    <reaction evidence="6">
        <text>L-serine + acetyl-CoA = O-acetyl-L-serine + CoA</text>
        <dbReference type="Rhea" id="RHEA:24560"/>
        <dbReference type="ChEBI" id="CHEBI:33384"/>
        <dbReference type="ChEBI" id="CHEBI:57287"/>
        <dbReference type="ChEBI" id="CHEBI:57288"/>
        <dbReference type="ChEBI" id="CHEBI:58340"/>
        <dbReference type="EC" id="2.3.1.30"/>
    </reaction>
</comment>